<dbReference type="AlphaFoldDB" id="A0A382MFN5"/>
<evidence type="ECO:0000259" key="1">
    <source>
        <dbReference type="Pfam" id="PF08401"/>
    </source>
</evidence>
<dbReference type="PIRSF" id="PIRSF037112">
    <property type="entry name" value="Antirestriction_ArdC"/>
    <property type="match status" value="1"/>
</dbReference>
<dbReference type="Pfam" id="PF18818">
    <property type="entry name" value="MPTase-PolyVal"/>
    <property type="match status" value="1"/>
</dbReference>
<feature type="domain" description="N-terminal" evidence="1">
    <location>
        <begin position="8"/>
        <end position="124"/>
    </location>
</feature>
<feature type="domain" description="Polyvalent protein metallopeptidase" evidence="2">
    <location>
        <begin position="148"/>
        <end position="270"/>
    </location>
</feature>
<gene>
    <name evidence="3" type="ORF">METZ01_LOCUS299739</name>
</gene>
<dbReference type="Pfam" id="PF08401">
    <property type="entry name" value="ArdcN"/>
    <property type="match status" value="1"/>
</dbReference>
<sequence length="294" mass="33038">MKKTKGFDLRQTVTDTIVEALENDTAPWVQSWDGTGGYPRNGDSGRLYSGINVLLLTIAGMDYNSNEWFTRNSIKKAGATWSGKGTAIVFFQMVKRNDPMKRVDPKTGKIAKVMFPFMRYFKVWNRDQCVGLPEQEVKEVSEFDRDTNAEQFIDKTGAEIRFGKGRAFYAPTQDIINLPDREAFTDAGSFYATSLHELGHWTGHETRLNRQIKNSHGSEAYAEEELVAELTAAFLCAELGIDGELQHPEYIASWIKVLKNDKQAIFKASSKATKAADYLHNCKSKGNKDLEAVA</sequence>
<evidence type="ECO:0008006" key="4">
    <source>
        <dbReference type="Google" id="ProtNLM"/>
    </source>
</evidence>
<proteinExistence type="predicted"/>
<evidence type="ECO:0000313" key="3">
    <source>
        <dbReference type="EMBL" id="SVC46885.1"/>
    </source>
</evidence>
<dbReference type="EMBL" id="UINC01092902">
    <property type="protein sequence ID" value="SVC46885.1"/>
    <property type="molecule type" value="Genomic_DNA"/>
</dbReference>
<dbReference type="InterPro" id="IPR013610">
    <property type="entry name" value="ArdC_N"/>
</dbReference>
<dbReference type="InterPro" id="IPR041459">
    <property type="entry name" value="MPTase-PolyVal"/>
</dbReference>
<evidence type="ECO:0000259" key="2">
    <source>
        <dbReference type="Pfam" id="PF18818"/>
    </source>
</evidence>
<name>A0A382MFN5_9ZZZZ</name>
<protein>
    <recommendedName>
        <fullName evidence="4">DUF1738 domain-containing protein</fullName>
    </recommendedName>
</protein>
<dbReference type="InterPro" id="IPR017113">
    <property type="entry name" value="Antirestriction_ArdC"/>
</dbReference>
<dbReference type="GO" id="GO:0003697">
    <property type="term" value="F:single-stranded DNA binding"/>
    <property type="evidence" value="ECO:0007669"/>
    <property type="project" value="InterPro"/>
</dbReference>
<accession>A0A382MFN5</accession>
<organism evidence="3">
    <name type="scientific">marine metagenome</name>
    <dbReference type="NCBI Taxonomy" id="408172"/>
    <lineage>
        <taxon>unclassified sequences</taxon>
        <taxon>metagenomes</taxon>
        <taxon>ecological metagenomes</taxon>
    </lineage>
</organism>
<reference evidence="3" key="1">
    <citation type="submission" date="2018-05" db="EMBL/GenBank/DDBJ databases">
        <authorList>
            <person name="Lanie J.A."/>
            <person name="Ng W.-L."/>
            <person name="Kazmierczak K.M."/>
            <person name="Andrzejewski T.M."/>
            <person name="Davidsen T.M."/>
            <person name="Wayne K.J."/>
            <person name="Tettelin H."/>
            <person name="Glass J.I."/>
            <person name="Rusch D."/>
            <person name="Podicherti R."/>
            <person name="Tsui H.-C.T."/>
            <person name="Winkler M.E."/>
        </authorList>
    </citation>
    <scope>NUCLEOTIDE SEQUENCE</scope>
</reference>